<keyword evidence="5" id="KW-1185">Reference proteome</keyword>
<keyword evidence="2" id="KW-1133">Transmembrane helix</keyword>
<feature type="compositionally biased region" description="Polar residues" evidence="1">
    <location>
        <begin position="382"/>
        <end position="394"/>
    </location>
</feature>
<evidence type="ECO:0000313" key="5">
    <source>
        <dbReference type="Proteomes" id="UP001374579"/>
    </source>
</evidence>
<accession>A0AAN9BDK1</accession>
<keyword evidence="2" id="KW-0812">Transmembrane</keyword>
<feature type="region of interest" description="Disordered" evidence="1">
    <location>
        <begin position="206"/>
        <end position="244"/>
    </location>
</feature>
<gene>
    <name evidence="4" type="ORF">V1264_018078</name>
</gene>
<feature type="compositionally biased region" description="Polar residues" evidence="1">
    <location>
        <begin position="348"/>
        <end position="358"/>
    </location>
</feature>
<protein>
    <submittedName>
        <fullName evidence="4">Uncharacterized protein</fullName>
    </submittedName>
</protein>
<evidence type="ECO:0000256" key="2">
    <source>
        <dbReference type="SAM" id="Phobius"/>
    </source>
</evidence>
<dbReference type="Proteomes" id="UP001374579">
    <property type="component" value="Unassembled WGS sequence"/>
</dbReference>
<feature type="region of interest" description="Disordered" evidence="1">
    <location>
        <begin position="314"/>
        <end position="411"/>
    </location>
</feature>
<evidence type="ECO:0000256" key="3">
    <source>
        <dbReference type="SAM" id="SignalP"/>
    </source>
</evidence>
<proteinExistence type="predicted"/>
<comment type="caution">
    <text evidence="4">The sequence shown here is derived from an EMBL/GenBank/DDBJ whole genome shotgun (WGS) entry which is preliminary data.</text>
</comment>
<dbReference type="AlphaFoldDB" id="A0AAN9BDK1"/>
<dbReference type="EMBL" id="JBAMIC010000008">
    <property type="protein sequence ID" value="KAK7103116.1"/>
    <property type="molecule type" value="Genomic_DNA"/>
</dbReference>
<feature type="signal peptide" evidence="3">
    <location>
        <begin position="1"/>
        <end position="18"/>
    </location>
</feature>
<evidence type="ECO:0000256" key="1">
    <source>
        <dbReference type="SAM" id="MobiDB-lite"/>
    </source>
</evidence>
<feature type="compositionally biased region" description="Polar residues" evidence="1">
    <location>
        <begin position="206"/>
        <end position="222"/>
    </location>
</feature>
<feature type="compositionally biased region" description="Basic and acidic residues" evidence="1">
    <location>
        <begin position="228"/>
        <end position="244"/>
    </location>
</feature>
<feature type="chain" id="PRO_5043049008" evidence="3">
    <location>
        <begin position="19"/>
        <end position="411"/>
    </location>
</feature>
<feature type="compositionally biased region" description="Polar residues" evidence="1">
    <location>
        <begin position="328"/>
        <end position="341"/>
    </location>
</feature>
<keyword evidence="2" id="KW-0472">Membrane</keyword>
<feature type="transmembrane region" description="Helical" evidence="2">
    <location>
        <begin position="163"/>
        <end position="183"/>
    </location>
</feature>
<feature type="transmembrane region" description="Helical" evidence="2">
    <location>
        <begin position="92"/>
        <end position="112"/>
    </location>
</feature>
<keyword evidence="3" id="KW-0732">Signal</keyword>
<evidence type="ECO:0000313" key="4">
    <source>
        <dbReference type="EMBL" id="KAK7103116.1"/>
    </source>
</evidence>
<sequence>MARFRIMSLPMMPALCVSVVSTCLLVTGVFTPGYWVVGTDTIGAYHVSPFSFCRGTGMSLCRPWDDHTHHEQNILAPKKGELVPATVTCSQVVLSVGIIAFLVNNCLLLWCACVSPTQYWARNALECTISGFLHASGGTTLFLTTRMSSVKKDSHVSLSWGAYLVMVALACQPLTALFTYLAIRSPDALRPDHSSTTVCAVPITKPTASATEPGSVPQSSKASPVGEQDLKPEQREKLKGISASEDKMGSELLRMVHMYHQNHRDNLMLRPVRFPLNSGPAEATQPTLDQLGMGAMAMSVDLCTWMTQLSSNNPNEDILASRSRQHSTDQSTSTMQANSPSDLKLTMGEQSTDRSTAAKQADSPTDPKLTEVKSSEPDPQPATVTSLQQVSIAMTPTAHAPPLQADAKQES</sequence>
<reference evidence="4 5" key="1">
    <citation type="submission" date="2024-02" db="EMBL/GenBank/DDBJ databases">
        <title>Chromosome-scale genome assembly of the rough periwinkle Littorina saxatilis.</title>
        <authorList>
            <person name="De Jode A."/>
            <person name="Faria R."/>
            <person name="Formenti G."/>
            <person name="Sims Y."/>
            <person name="Smith T.P."/>
            <person name="Tracey A."/>
            <person name="Wood J.M.D."/>
            <person name="Zagrodzka Z.B."/>
            <person name="Johannesson K."/>
            <person name="Butlin R.K."/>
            <person name="Leder E.H."/>
        </authorList>
    </citation>
    <scope>NUCLEOTIDE SEQUENCE [LARGE SCALE GENOMIC DNA]</scope>
    <source>
        <strain evidence="4">Snail1</strain>
        <tissue evidence="4">Muscle</tissue>
    </source>
</reference>
<organism evidence="4 5">
    <name type="scientific">Littorina saxatilis</name>
    <dbReference type="NCBI Taxonomy" id="31220"/>
    <lineage>
        <taxon>Eukaryota</taxon>
        <taxon>Metazoa</taxon>
        <taxon>Spiralia</taxon>
        <taxon>Lophotrochozoa</taxon>
        <taxon>Mollusca</taxon>
        <taxon>Gastropoda</taxon>
        <taxon>Caenogastropoda</taxon>
        <taxon>Littorinimorpha</taxon>
        <taxon>Littorinoidea</taxon>
        <taxon>Littorinidae</taxon>
        <taxon>Littorina</taxon>
    </lineage>
</organism>
<name>A0AAN9BDK1_9CAEN</name>